<dbReference type="EMBL" id="KQ104331">
    <property type="protein sequence ID" value="KMS93305.1"/>
    <property type="molecule type" value="Genomic_DNA"/>
</dbReference>
<name>A0A0J8DRF0_BETVV</name>
<dbReference type="GO" id="GO:0043015">
    <property type="term" value="F:gamma-tubulin binding"/>
    <property type="evidence" value="ECO:0007669"/>
    <property type="project" value="InterPro"/>
</dbReference>
<organism evidence="6 7">
    <name type="scientific">Beta vulgaris subsp. vulgaris</name>
    <name type="common">Beet</name>
    <dbReference type="NCBI Taxonomy" id="3555"/>
    <lineage>
        <taxon>Eukaryota</taxon>
        <taxon>Viridiplantae</taxon>
        <taxon>Streptophyta</taxon>
        <taxon>Embryophyta</taxon>
        <taxon>Tracheophyta</taxon>
        <taxon>Spermatophyta</taxon>
        <taxon>Magnoliopsida</taxon>
        <taxon>eudicotyledons</taxon>
        <taxon>Gunneridae</taxon>
        <taxon>Pentapetalae</taxon>
        <taxon>Caryophyllales</taxon>
        <taxon>Chenopodiaceae</taxon>
        <taxon>Betoideae</taxon>
        <taxon>Beta</taxon>
    </lineage>
</organism>
<reference evidence="6 7" key="1">
    <citation type="journal article" date="2014" name="Nature">
        <title>The genome of the recently domesticated crop plant sugar beet (Beta vulgaris).</title>
        <authorList>
            <person name="Dohm J.C."/>
            <person name="Minoche A.E."/>
            <person name="Holtgrawe D."/>
            <person name="Capella-Gutierrez S."/>
            <person name="Zakrzewski F."/>
            <person name="Tafer H."/>
            <person name="Rupp O."/>
            <person name="Sorensen T.R."/>
            <person name="Stracke R."/>
            <person name="Reinhardt R."/>
            <person name="Goesmann A."/>
            <person name="Kraft T."/>
            <person name="Schulz B."/>
            <person name="Stadler P.F."/>
            <person name="Schmidt T."/>
            <person name="Gabaldon T."/>
            <person name="Lehrach H."/>
            <person name="Weisshaar B."/>
            <person name="Himmelbauer H."/>
        </authorList>
    </citation>
    <scope>NUCLEOTIDE SEQUENCE [LARGE SCALE GENOMIC DNA]</scope>
    <source>
        <tissue evidence="6">Taproot</tissue>
    </source>
</reference>
<dbReference type="PANTHER" id="PTHR19302:SF14">
    <property type="entry name" value="GAMMA-TUBULIN COMPLEX COMPONENT 3"/>
    <property type="match status" value="1"/>
</dbReference>
<dbReference type="PANTHER" id="PTHR19302">
    <property type="entry name" value="GAMMA TUBULIN COMPLEX PROTEIN"/>
    <property type="match status" value="1"/>
</dbReference>
<evidence type="ECO:0000256" key="2">
    <source>
        <dbReference type="ARBA" id="ARBA00022490"/>
    </source>
</evidence>
<dbReference type="GO" id="GO:0031122">
    <property type="term" value="P:cytoplasmic microtubule organization"/>
    <property type="evidence" value="ECO:0007669"/>
    <property type="project" value="TreeGrafter"/>
</dbReference>
<keyword evidence="2" id="KW-0963">Cytoplasm</keyword>
<evidence type="ECO:0000313" key="7">
    <source>
        <dbReference type="Proteomes" id="UP000035740"/>
    </source>
</evidence>
<keyword evidence="4" id="KW-0206">Cytoskeleton</keyword>
<dbReference type="GO" id="GO:0000930">
    <property type="term" value="C:gamma-tubulin complex"/>
    <property type="evidence" value="ECO:0007669"/>
    <property type="project" value="TreeGrafter"/>
</dbReference>
<dbReference type="Proteomes" id="UP000035740">
    <property type="component" value="Unassembled WGS sequence"/>
</dbReference>
<keyword evidence="7" id="KW-1185">Reference proteome</keyword>
<dbReference type="Pfam" id="PF17681">
    <property type="entry name" value="GCP_N_terminal"/>
    <property type="match status" value="1"/>
</dbReference>
<feature type="non-terminal residue" evidence="6">
    <location>
        <position position="191"/>
    </location>
</feature>
<dbReference type="GO" id="GO:0007020">
    <property type="term" value="P:microtubule nucleation"/>
    <property type="evidence" value="ECO:0007669"/>
    <property type="project" value="InterPro"/>
</dbReference>
<dbReference type="AlphaFoldDB" id="A0A0J8DRF0"/>
<evidence type="ECO:0000313" key="6">
    <source>
        <dbReference type="EMBL" id="KMS93305.1"/>
    </source>
</evidence>
<evidence type="ECO:0000259" key="5">
    <source>
        <dbReference type="Pfam" id="PF17681"/>
    </source>
</evidence>
<proteinExistence type="predicted"/>
<dbReference type="InterPro" id="IPR041470">
    <property type="entry name" value="GCP_N"/>
</dbReference>
<evidence type="ECO:0000256" key="3">
    <source>
        <dbReference type="ARBA" id="ARBA00022701"/>
    </source>
</evidence>
<sequence>PISQVVPILTAALSAEKPTDASIIGPIAGEPSTGTDDETDQSLVRDSFYIVQATDGDTLRFNIKTKGHIKAPAEFPSESVNLVRAMSTLGVTFKKVSSFIKRSCSDLGRVQQAFVSALQAQITLYYRLLAVLEAQNNSEQRLTLRQLFVWIQRPLKCMVALATIVDAVENRVGSSVLSLLEVGFSRFNGHH</sequence>
<dbReference type="GO" id="GO:0051225">
    <property type="term" value="P:spindle assembly"/>
    <property type="evidence" value="ECO:0007669"/>
    <property type="project" value="TreeGrafter"/>
</dbReference>
<dbReference type="OrthoDB" id="5860513at2759"/>
<feature type="domain" description="Gamma tubulin complex component protein N-terminal" evidence="5">
    <location>
        <begin position="44"/>
        <end position="182"/>
    </location>
</feature>
<dbReference type="GO" id="GO:0000278">
    <property type="term" value="P:mitotic cell cycle"/>
    <property type="evidence" value="ECO:0007669"/>
    <property type="project" value="TreeGrafter"/>
</dbReference>
<dbReference type="GO" id="GO:0000922">
    <property type="term" value="C:spindle pole"/>
    <property type="evidence" value="ECO:0007669"/>
    <property type="project" value="InterPro"/>
</dbReference>
<comment type="subcellular location">
    <subcellularLocation>
        <location evidence="1">Cytoplasm</location>
        <location evidence="1">Cytoskeleton</location>
    </subcellularLocation>
</comment>
<dbReference type="GO" id="GO:0005874">
    <property type="term" value="C:microtubule"/>
    <property type="evidence" value="ECO:0007669"/>
    <property type="project" value="UniProtKB-KW"/>
</dbReference>
<accession>A0A0J8DRF0</accession>
<evidence type="ECO:0000256" key="1">
    <source>
        <dbReference type="ARBA" id="ARBA00004245"/>
    </source>
</evidence>
<keyword evidence="3" id="KW-0493">Microtubule</keyword>
<dbReference type="GO" id="GO:0051321">
    <property type="term" value="P:meiotic cell cycle"/>
    <property type="evidence" value="ECO:0007669"/>
    <property type="project" value="TreeGrafter"/>
</dbReference>
<dbReference type="InterPro" id="IPR007259">
    <property type="entry name" value="GCP"/>
</dbReference>
<gene>
    <name evidence="6" type="ORF">BVRB_032820</name>
</gene>
<protein>
    <recommendedName>
        <fullName evidence="5">Gamma tubulin complex component protein N-terminal domain-containing protein</fullName>
    </recommendedName>
</protein>
<dbReference type="Gramene" id="KMS93305">
    <property type="protein sequence ID" value="KMS93305"/>
    <property type="gene ID" value="BVRB_032820"/>
</dbReference>
<dbReference type="GO" id="GO:0051011">
    <property type="term" value="F:microtubule minus-end binding"/>
    <property type="evidence" value="ECO:0007669"/>
    <property type="project" value="TreeGrafter"/>
</dbReference>
<feature type="non-terminal residue" evidence="6">
    <location>
        <position position="1"/>
    </location>
</feature>
<evidence type="ECO:0000256" key="4">
    <source>
        <dbReference type="ARBA" id="ARBA00023212"/>
    </source>
</evidence>